<dbReference type="Gene3D" id="1.10.10.10">
    <property type="entry name" value="Winged helix-like DNA-binding domain superfamily/Winged helix DNA-binding domain"/>
    <property type="match status" value="1"/>
</dbReference>
<evidence type="ECO:0000313" key="2">
    <source>
        <dbReference type="EMBL" id="KKS42582.1"/>
    </source>
</evidence>
<reference evidence="2 3" key="1">
    <citation type="journal article" date="2015" name="Nature">
        <title>rRNA introns, odd ribosomes, and small enigmatic genomes across a large radiation of phyla.</title>
        <authorList>
            <person name="Brown C.T."/>
            <person name="Hug L.A."/>
            <person name="Thomas B.C."/>
            <person name="Sharon I."/>
            <person name="Castelle C.J."/>
            <person name="Singh A."/>
            <person name="Wilkins M.J."/>
            <person name="Williams K.H."/>
            <person name="Banfield J.F."/>
        </authorList>
    </citation>
    <scope>NUCLEOTIDE SEQUENCE [LARGE SCALE GENOMIC DNA]</scope>
</reference>
<dbReference type="InterPro" id="IPR036388">
    <property type="entry name" value="WH-like_DNA-bd_sf"/>
</dbReference>
<dbReference type="Proteomes" id="UP000034875">
    <property type="component" value="Unassembled WGS sequence"/>
</dbReference>
<dbReference type="InterPro" id="IPR051797">
    <property type="entry name" value="TrmB-like"/>
</dbReference>
<gene>
    <name evidence="2" type="ORF">UV05_C0040G0006</name>
</gene>
<comment type="caution">
    <text evidence="2">The sequence shown here is derived from an EMBL/GenBank/DDBJ whole genome shotgun (WGS) entry which is preliminary data.</text>
</comment>
<accession>A0A0G0Z196</accession>
<evidence type="ECO:0000313" key="3">
    <source>
        <dbReference type="Proteomes" id="UP000034875"/>
    </source>
</evidence>
<dbReference type="InterPro" id="IPR011991">
    <property type="entry name" value="ArsR-like_HTH"/>
</dbReference>
<dbReference type="Pfam" id="PF01978">
    <property type="entry name" value="TrmB"/>
    <property type="match status" value="1"/>
</dbReference>
<evidence type="ECO:0000259" key="1">
    <source>
        <dbReference type="Pfam" id="PF01978"/>
    </source>
</evidence>
<feature type="domain" description="Transcription regulator TrmB N-terminal" evidence="1">
    <location>
        <begin position="8"/>
        <end position="71"/>
    </location>
</feature>
<dbReference type="SUPFAM" id="SSF46785">
    <property type="entry name" value="Winged helix' DNA-binding domain"/>
    <property type="match status" value="1"/>
</dbReference>
<name>A0A0G0Z196_9BACT</name>
<proteinExistence type="predicted"/>
<sequence length="248" mass="28457">MNYLQDSLQKLGLSDKTAAIYLALLELGEASIIGIATKTGIKRTTVYNLLPEMLRDGLVASGIKKRKKIYFVEDVNHLTRRVEQKSHLTNMLLPELSKRHNMLGGKPRVTFYEGVGGMKQLYQNTLDSFGPTGGEILSYTGLEDFYLLMPLEYYRWYVAERVKRKIKLRAIAYDTRAARDWQAQSQKDLREVKITSSANFKFNADTEIYTNKVALISYRENFMGVIIESKEISDMQRSAFEIMWSALP</sequence>
<protein>
    <submittedName>
        <fullName evidence="2">Transcriptional regulator, TrmB</fullName>
    </submittedName>
</protein>
<dbReference type="EMBL" id="LCCZ01000040">
    <property type="protein sequence ID" value="KKS42582.1"/>
    <property type="molecule type" value="Genomic_DNA"/>
</dbReference>
<dbReference type="PANTHER" id="PTHR34293:SF1">
    <property type="entry name" value="HTH-TYPE TRANSCRIPTIONAL REGULATOR TRMBL2"/>
    <property type="match status" value="1"/>
</dbReference>
<dbReference type="PANTHER" id="PTHR34293">
    <property type="entry name" value="HTH-TYPE TRANSCRIPTIONAL REGULATOR TRMBL2"/>
    <property type="match status" value="1"/>
</dbReference>
<dbReference type="InterPro" id="IPR036390">
    <property type="entry name" value="WH_DNA-bd_sf"/>
</dbReference>
<dbReference type="AlphaFoldDB" id="A0A0G0Z196"/>
<dbReference type="CDD" id="cd00090">
    <property type="entry name" value="HTH_ARSR"/>
    <property type="match status" value="1"/>
</dbReference>
<dbReference type="InterPro" id="IPR002831">
    <property type="entry name" value="Tscrpt_reg_TrmB_N"/>
</dbReference>
<organism evidence="2 3">
    <name type="scientific">candidate division CPR1 bacterium GW2011_GWA2_42_17</name>
    <dbReference type="NCBI Taxonomy" id="1618341"/>
    <lineage>
        <taxon>Bacteria</taxon>
        <taxon>candidate division CPR1</taxon>
    </lineage>
</organism>